<dbReference type="AlphaFoldDB" id="A0A834ZHJ2"/>
<dbReference type="OrthoDB" id="551633at2759"/>
<sequence>MEEEEAVSQVQRANARHIKKRSLKNKALSVTFKEKDLSKGFNLTRDYVTGFHKRKKKRRKEAQHQLQEVQRVKRIENRRKRKLEREFVQYGGAQPATSSGPDESVDDLELEGGDLTASISVEGTKIYDNGGMKITVMTSEISREEEESSRENSLKTQLVPRLSGTEKKLNIPVTKKPFKKVGKSRPTPKPQKKRDKKKGKKKNKKKMN</sequence>
<feature type="region of interest" description="Disordered" evidence="5">
    <location>
        <begin position="139"/>
        <end position="208"/>
    </location>
</feature>
<organism evidence="6 7">
    <name type="scientific">Tetracentron sinense</name>
    <name type="common">Spur-leaf</name>
    <dbReference type="NCBI Taxonomy" id="13715"/>
    <lineage>
        <taxon>Eukaryota</taxon>
        <taxon>Viridiplantae</taxon>
        <taxon>Streptophyta</taxon>
        <taxon>Embryophyta</taxon>
        <taxon>Tracheophyta</taxon>
        <taxon>Spermatophyta</taxon>
        <taxon>Magnoliopsida</taxon>
        <taxon>Trochodendrales</taxon>
        <taxon>Trochodendraceae</taxon>
        <taxon>Tetracentron</taxon>
    </lineage>
</organism>
<comment type="similarity">
    <text evidence="2">Belongs to the RRP17 family.</text>
</comment>
<evidence type="ECO:0000256" key="3">
    <source>
        <dbReference type="ARBA" id="ARBA00023054"/>
    </source>
</evidence>
<dbReference type="GO" id="GO:0019843">
    <property type="term" value="F:rRNA binding"/>
    <property type="evidence" value="ECO:0007669"/>
    <property type="project" value="TreeGrafter"/>
</dbReference>
<evidence type="ECO:0000313" key="7">
    <source>
        <dbReference type="Proteomes" id="UP000655225"/>
    </source>
</evidence>
<dbReference type="PANTHER" id="PTHR14577">
    <property type="entry name" value="NUCLEOLAR PROTEIN 12"/>
    <property type="match status" value="1"/>
</dbReference>
<comment type="caution">
    <text evidence="6">The sequence shown here is derived from an EMBL/GenBank/DDBJ whole genome shotgun (WGS) entry which is preliminary data.</text>
</comment>
<name>A0A834ZHJ2_TETSI</name>
<dbReference type="PANTHER" id="PTHR14577:SF0">
    <property type="entry name" value="NUCLEOLAR PROTEIN 12"/>
    <property type="match status" value="1"/>
</dbReference>
<accession>A0A834ZHJ2</accession>
<evidence type="ECO:0000256" key="4">
    <source>
        <dbReference type="ARBA" id="ARBA00023242"/>
    </source>
</evidence>
<feature type="region of interest" description="Disordered" evidence="5">
    <location>
        <begin position="83"/>
        <end position="108"/>
    </location>
</feature>
<gene>
    <name evidence="6" type="ORF">HHK36_006446</name>
</gene>
<evidence type="ECO:0008006" key="8">
    <source>
        <dbReference type="Google" id="ProtNLM"/>
    </source>
</evidence>
<protein>
    <recommendedName>
        <fullName evidence="8">Nucleolar protein 12</fullName>
    </recommendedName>
</protein>
<keyword evidence="4" id="KW-0539">Nucleus</keyword>
<evidence type="ECO:0000256" key="1">
    <source>
        <dbReference type="ARBA" id="ARBA00004604"/>
    </source>
</evidence>
<evidence type="ECO:0000313" key="6">
    <source>
        <dbReference type="EMBL" id="KAF8407319.1"/>
    </source>
</evidence>
<dbReference type="Pfam" id="PF09805">
    <property type="entry name" value="Nop25"/>
    <property type="match status" value="1"/>
</dbReference>
<keyword evidence="7" id="KW-1185">Reference proteome</keyword>
<dbReference type="Proteomes" id="UP000655225">
    <property type="component" value="Unassembled WGS sequence"/>
</dbReference>
<dbReference type="EMBL" id="JABCRI010000004">
    <property type="protein sequence ID" value="KAF8407319.1"/>
    <property type="molecule type" value="Genomic_DNA"/>
</dbReference>
<keyword evidence="3" id="KW-0175">Coiled coil</keyword>
<dbReference type="InterPro" id="IPR019186">
    <property type="entry name" value="Nucleolar_protein_12"/>
</dbReference>
<feature type="compositionally biased region" description="Basic residues" evidence="5">
    <location>
        <begin position="190"/>
        <end position="208"/>
    </location>
</feature>
<dbReference type="GO" id="GO:0005730">
    <property type="term" value="C:nucleolus"/>
    <property type="evidence" value="ECO:0007669"/>
    <property type="project" value="UniProtKB-SubCell"/>
</dbReference>
<dbReference type="OMA" id="GEDMEND"/>
<evidence type="ECO:0000256" key="5">
    <source>
        <dbReference type="SAM" id="MobiDB-lite"/>
    </source>
</evidence>
<reference evidence="6 7" key="1">
    <citation type="submission" date="2020-04" db="EMBL/GenBank/DDBJ databases">
        <title>Plant Genome Project.</title>
        <authorList>
            <person name="Zhang R.-G."/>
        </authorList>
    </citation>
    <scope>NUCLEOTIDE SEQUENCE [LARGE SCALE GENOMIC DNA]</scope>
    <source>
        <strain evidence="6">YNK0</strain>
        <tissue evidence="6">Leaf</tissue>
    </source>
</reference>
<proteinExistence type="inferred from homology"/>
<evidence type="ECO:0000256" key="2">
    <source>
        <dbReference type="ARBA" id="ARBA00007175"/>
    </source>
</evidence>
<comment type="subcellular location">
    <subcellularLocation>
        <location evidence="1">Nucleus</location>
        <location evidence="1">Nucleolus</location>
    </subcellularLocation>
</comment>